<dbReference type="AlphaFoldDB" id="A0A8H7QYG1"/>
<dbReference type="Gene3D" id="3.40.30.10">
    <property type="entry name" value="Glutaredoxin"/>
    <property type="match status" value="1"/>
</dbReference>
<evidence type="ECO:0000313" key="4">
    <source>
        <dbReference type="Proteomes" id="UP000650833"/>
    </source>
</evidence>
<keyword evidence="1" id="KW-0676">Redox-active center</keyword>
<feature type="compositionally biased region" description="Basic and acidic residues" evidence="2">
    <location>
        <begin position="90"/>
        <end position="116"/>
    </location>
</feature>
<dbReference type="InterPro" id="IPR036249">
    <property type="entry name" value="Thioredoxin-like_sf"/>
</dbReference>
<dbReference type="OrthoDB" id="60822at2759"/>
<evidence type="ECO:0000256" key="2">
    <source>
        <dbReference type="SAM" id="MobiDB-lite"/>
    </source>
</evidence>
<dbReference type="Pfam" id="PF10262">
    <property type="entry name" value="Rdx"/>
    <property type="match status" value="1"/>
</dbReference>
<dbReference type="NCBIfam" id="TIGR02174">
    <property type="entry name" value="CXXU_selWTH"/>
    <property type="match status" value="1"/>
</dbReference>
<comment type="caution">
    <text evidence="3">The sequence shown here is derived from an EMBL/GenBank/DDBJ whole genome shotgun (WGS) entry which is preliminary data.</text>
</comment>
<organism evidence="3 4">
    <name type="scientific">Mucor plumbeus</name>
    <dbReference type="NCBI Taxonomy" id="97098"/>
    <lineage>
        <taxon>Eukaryota</taxon>
        <taxon>Fungi</taxon>
        <taxon>Fungi incertae sedis</taxon>
        <taxon>Mucoromycota</taxon>
        <taxon>Mucoromycotina</taxon>
        <taxon>Mucoromycetes</taxon>
        <taxon>Mucorales</taxon>
        <taxon>Mucorineae</taxon>
        <taxon>Mucoraceae</taxon>
        <taxon>Mucor</taxon>
    </lineage>
</organism>
<dbReference type="SUPFAM" id="SSF52833">
    <property type="entry name" value="Thioredoxin-like"/>
    <property type="match status" value="1"/>
</dbReference>
<name>A0A8H7QYG1_9FUNG</name>
<dbReference type="Proteomes" id="UP000650833">
    <property type="component" value="Unassembled WGS sequence"/>
</dbReference>
<gene>
    <name evidence="3" type="ORF">INT46_004829</name>
</gene>
<dbReference type="PANTHER" id="PTHR36417">
    <property type="entry name" value="SELENOPROTEIN DOMAIN PROTEIN (AFU_ORTHOLOGUE AFUA_1G05220)"/>
    <property type="match status" value="1"/>
</dbReference>
<feature type="region of interest" description="Disordered" evidence="2">
    <location>
        <begin position="90"/>
        <end position="125"/>
    </location>
</feature>
<reference evidence="3" key="1">
    <citation type="submission" date="2020-12" db="EMBL/GenBank/DDBJ databases">
        <title>Metabolic potential, ecology and presence of endohyphal bacteria is reflected in genomic diversity of Mucoromycotina.</title>
        <authorList>
            <person name="Muszewska A."/>
            <person name="Okrasinska A."/>
            <person name="Steczkiewicz K."/>
            <person name="Drgas O."/>
            <person name="Orlowska M."/>
            <person name="Perlinska-Lenart U."/>
            <person name="Aleksandrzak-Piekarczyk T."/>
            <person name="Szatraj K."/>
            <person name="Zielenkiewicz U."/>
            <person name="Pilsyk S."/>
            <person name="Malc E."/>
            <person name="Mieczkowski P."/>
            <person name="Kruszewska J.S."/>
            <person name="Biernat P."/>
            <person name="Pawlowska J."/>
        </authorList>
    </citation>
    <scope>NUCLEOTIDE SEQUENCE</scope>
    <source>
        <strain evidence="3">CBS 226.32</strain>
    </source>
</reference>
<dbReference type="EMBL" id="JAEPRC010000295">
    <property type="protein sequence ID" value="KAG2201124.1"/>
    <property type="molecule type" value="Genomic_DNA"/>
</dbReference>
<proteinExistence type="predicted"/>
<sequence>MAEQVTKPRVSIEYCPKCRWMMRAAWMGQELLTTFENEIGEFALIPGGVGIFTVKVNNTVIWDRKITQRFPEMKELKQLVRDIIVPERSLGHSDRKTDQKQHEKPAVTDDYMKSNQEECQTCPKE</sequence>
<protein>
    <submittedName>
        <fullName evidence="3">Uncharacterized protein</fullName>
    </submittedName>
</protein>
<dbReference type="InterPro" id="IPR011893">
    <property type="entry name" value="Selenoprotein_Rdx-typ"/>
</dbReference>
<keyword evidence="4" id="KW-1185">Reference proteome</keyword>
<evidence type="ECO:0000313" key="3">
    <source>
        <dbReference type="EMBL" id="KAG2201124.1"/>
    </source>
</evidence>
<evidence type="ECO:0000256" key="1">
    <source>
        <dbReference type="ARBA" id="ARBA00023284"/>
    </source>
</evidence>
<dbReference type="PANTHER" id="PTHR36417:SF2">
    <property type="entry name" value="SELENOPROTEIN DOMAIN PROTEIN (AFU_ORTHOLOGUE AFUA_1G05220)"/>
    <property type="match status" value="1"/>
</dbReference>
<accession>A0A8H7QYG1</accession>